<dbReference type="RefSeq" id="WP_039680815.1">
    <property type="nucleotide sequence ID" value="NZ_JAWGXO010000006.1"/>
</dbReference>
<keyword evidence="9" id="KW-1185">Reference proteome</keyword>
<evidence type="ECO:0000256" key="4">
    <source>
        <dbReference type="ARBA" id="ARBA00023004"/>
    </source>
</evidence>
<reference evidence="8 9" key="1">
    <citation type="submission" date="2014-12" db="EMBL/GenBank/DDBJ databases">
        <title>Draft genome sequence of Terrisporobacter sp. 08-306576, isolated from the blood culture of a bacteremia patient.</title>
        <authorList>
            <person name="Lund L.C."/>
            <person name="Sydenham T.V."/>
            <person name="Hogh S.V."/>
            <person name="Skov M.N."/>
            <person name="Kemp M."/>
            <person name="Justesen U.S."/>
        </authorList>
    </citation>
    <scope>NUCLEOTIDE SEQUENCE [LARGE SCALE GENOMIC DNA]</scope>
    <source>
        <strain evidence="8 9">08-306576</strain>
    </source>
</reference>
<dbReference type="Proteomes" id="UP000031189">
    <property type="component" value="Unassembled WGS sequence"/>
</dbReference>
<evidence type="ECO:0000256" key="5">
    <source>
        <dbReference type="ARBA" id="ARBA00023014"/>
    </source>
</evidence>
<accession>A0A0B3VH93</accession>
<dbReference type="Gene3D" id="3.30.70.20">
    <property type="match status" value="1"/>
</dbReference>
<proteinExistence type="predicted"/>
<comment type="function">
    <text evidence="6">Ferredoxins are iron-sulfur proteins that transfer electrons in a wide variety of metabolic reactions.</text>
</comment>
<dbReference type="PANTHER" id="PTHR36923:SF3">
    <property type="entry name" value="FERREDOXIN"/>
    <property type="match status" value="1"/>
</dbReference>
<evidence type="ECO:0000313" key="9">
    <source>
        <dbReference type="Proteomes" id="UP000031189"/>
    </source>
</evidence>
<dbReference type="GO" id="GO:0009055">
    <property type="term" value="F:electron transfer activity"/>
    <property type="evidence" value="ECO:0007669"/>
    <property type="project" value="UniProtKB-UniRule"/>
</dbReference>
<dbReference type="InterPro" id="IPR051269">
    <property type="entry name" value="Fe-S_cluster_ET"/>
</dbReference>
<dbReference type="Pfam" id="PF13459">
    <property type="entry name" value="Fer4_15"/>
    <property type="match status" value="1"/>
</dbReference>
<keyword evidence="5 6" id="KW-0411">Iron-sulfur</keyword>
<dbReference type="GO" id="GO:0051536">
    <property type="term" value="F:iron-sulfur cluster binding"/>
    <property type="evidence" value="ECO:0007669"/>
    <property type="project" value="UniProtKB-KW"/>
</dbReference>
<dbReference type="OrthoDB" id="9803319at2"/>
<feature type="domain" description="4Fe-4S ferredoxin-type" evidence="7">
    <location>
        <begin position="1"/>
        <end position="29"/>
    </location>
</feature>
<dbReference type="InterPro" id="IPR017900">
    <property type="entry name" value="4Fe4S_Fe_S_CS"/>
</dbReference>
<name>A0A0B3VH93_9FIRM</name>
<dbReference type="InterPro" id="IPR017896">
    <property type="entry name" value="4Fe4S_Fe-S-bd"/>
</dbReference>
<evidence type="ECO:0000259" key="7">
    <source>
        <dbReference type="PROSITE" id="PS51379"/>
    </source>
</evidence>
<dbReference type="STRING" id="1577792.QX51_15630"/>
<keyword evidence="3 6" id="KW-0249">Electron transport</keyword>
<evidence type="ECO:0000313" key="8">
    <source>
        <dbReference type="EMBL" id="KHS56186.1"/>
    </source>
</evidence>
<evidence type="ECO:0000256" key="6">
    <source>
        <dbReference type="RuleBase" id="RU368020"/>
    </source>
</evidence>
<evidence type="ECO:0000256" key="3">
    <source>
        <dbReference type="ARBA" id="ARBA00022982"/>
    </source>
</evidence>
<evidence type="ECO:0000256" key="2">
    <source>
        <dbReference type="ARBA" id="ARBA00022723"/>
    </source>
</evidence>
<comment type="caution">
    <text evidence="8">The sequence shown here is derived from an EMBL/GenBank/DDBJ whole genome shotgun (WGS) entry which is preliminary data.</text>
</comment>
<dbReference type="GO" id="GO:0005506">
    <property type="term" value="F:iron ion binding"/>
    <property type="evidence" value="ECO:0007669"/>
    <property type="project" value="UniProtKB-UniRule"/>
</dbReference>
<dbReference type="PROSITE" id="PS51379">
    <property type="entry name" value="4FE4S_FER_2"/>
    <property type="match status" value="1"/>
</dbReference>
<dbReference type="AlphaFoldDB" id="A0A0B3VH93"/>
<organism evidence="8 9">
    <name type="scientific">Terrisporobacter othiniensis</name>
    <dbReference type="NCBI Taxonomy" id="1577792"/>
    <lineage>
        <taxon>Bacteria</taxon>
        <taxon>Bacillati</taxon>
        <taxon>Bacillota</taxon>
        <taxon>Clostridia</taxon>
        <taxon>Peptostreptococcales</taxon>
        <taxon>Peptostreptococcaceae</taxon>
        <taxon>Terrisporobacter</taxon>
    </lineage>
</organism>
<sequence>MKAFVDRDICIGCEACAGTCPEVFSMDSEGISVPIEEDIPDDLLESAQDARDGCPVSCISIE</sequence>
<dbReference type="EMBL" id="JWHR01000121">
    <property type="protein sequence ID" value="KHS56186.1"/>
    <property type="molecule type" value="Genomic_DNA"/>
</dbReference>
<keyword evidence="4 6" id="KW-0408">Iron</keyword>
<dbReference type="PROSITE" id="PS00198">
    <property type="entry name" value="4FE4S_FER_1"/>
    <property type="match status" value="1"/>
</dbReference>
<dbReference type="PRINTS" id="PR00352">
    <property type="entry name" value="3FE4SFRDOXIN"/>
</dbReference>
<keyword evidence="2 6" id="KW-0479">Metal-binding</keyword>
<dbReference type="PANTHER" id="PTHR36923">
    <property type="entry name" value="FERREDOXIN"/>
    <property type="match status" value="1"/>
</dbReference>
<gene>
    <name evidence="8" type="ORF">QX51_15630</name>
</gene>
<protein>
    <recommendedName>
        <fullName evidence="6">Ferredoxin</fullName>
    </recommendedName>
</protein>
<dbReference type="SUPFAM" id="SSF54862">
    <property type="entry name" value="4Fe-4S ferredoxins"/>
    <property type="match status" value="1"/>
</dbReference>
<dbReference type="InterPro" id="IPR001080">
    <property type="entry name" value="3Fe4S_ferredoxin"/>
</dbReference>
<evidence type="ECO:0000256" key="1">
    <source>
        <dbReference type="ARBA" id="ARBA00022448"/>
    </source>
</evidence>
<keyword evidence="1 6" id="KW-0813">Transport</keyword>